<organism evidence="3 4">
    <name type="scientific">Hydrogenoanaerobacterium saccharovorans</name>
    <dbReference type="NCBI Taxonomy" id="474960"/>
    <lineage>
        <taxon>Bacteria</taxon>
        <taxon>Bacillati</taxon>
        <taxon>Bacillota</taxon>
        <taxon>Clostridia</taxon>
        <taxon>Eubacteriales</taxon>
        <taxon>Oscillospiraceae</taxon>
        <taxon>Hydrogenoanaerobacterium</taxon>
    </lineage>
</organism>
<dbReference type="PANTHER" id="PTHR47618">
    <property type="entry name" value="BIFUNCTIONAL OLIGORIBONUCLEASE AND PAP PHOSPHATASE NRNA"/>
    <property type="match status" value="1"/>
</dbReference>
<evidence type="ECO:0000259" key="1">
    <source>
        <dbReference type="Pfam" id="PF01368"/>
    </source>
</evidence>
<name>A0ABS2GM91_9FIRM</name>
<evidence type="ECO:0000259" key="2">
    <source>
        <dbReference type="Pfam" id="PF02272"/>
    </source>
</evidence>
<dbReference type="PANTHER" id="PTHR47618:SF1">
    <property type="entry name" value="BIFUNCTIONAL OLIGORIBONUCLEASE AND PAP PHOSPHATASE NRNA"/>
    <property type="match status" value="1"/>
</dbReference>
<keyword evidence="4" id="KW-1185">Reference proteome</keyword>
<feature type="domain" description="DHHA1" evidence="2">
    <location>
        <begin position="228"/>
        <end position="314"/>
    </location>
</feature>
<evidence type="ECO:0000313" key="4">
    <source>
        <dbReference type="Proteomes" id="UP000724149"/>
    </source>
</evidence>
<dbReference type="InterPro" id="IPR038763">
    <property type="entry name" value="DHH_sf"/>
</dbReference>
<dbReference type="Gene3D" id="3.90.1640.10">
    <property type="entry name" value="inorganic pyrophosphatase (n-terminal core)"/>
    <property type="match status" value="1"/>
</dbReference>
<dbReference type="Pfam" id="PF02272">
    <property type="entry name" value="DHHA1"/>
    <property type="match status" value="1"/>
</dbReference>
<dbReference type="EMBL" id="JACSNR010000005">
    <property type="protein sequence ID" value="MBM6923198.1"/>
    <property type="molecule type" value="Genomic_DNA"/>
</dbReference>
<proteinExistence type="predicted"/>
<evidence type="ECO:0000313" key="3">
    <source>
        <dbReference type="EMBL" id="MBM6923198.1"/>
    </source>
</evidence>
<sequence>MFTDIHNCCMLLGTADDILILCHKSPDGDTIGAAYGLYHALTHLGRRAAVRCSDPLPEKFAYIHGGIEMPEFEPQLIIAVDIAGPGLLGPALEQYADRVDLCIDHHVSNSDYAGLTLLDAQAAAACEVMTSVIRHLGVPLTKPMADALFTGCATDTGCFRYSNTTANTLRTAADLIDAGADSARITNDLFETVSRKRMTLENRIMDTLEYHFDDRCATIVMSRALLDELGAKVEDLEGIVSIPRRIEGVDVAVAFRENPSGTYKISVRTGEKANASAICENFGGGGHVRAAGCNVPGPLEHAKELLLEAVRKELTGA</sequence>
<dbReference type="InterPro" id="IPR003156">
    <property type="entry name" value="DHHA1_dom"/>
</dbReference>
<dbReference type="RefSeq" id="WP_204720490.1">
    <property type="nucleotide sequence ID" value="NZ_JACSNR010000005.1"/>
</dbReference>
<dbReference type="Gene3D" id="3.10.310.30">
    <property type="match status" value="1"/>
</dbReference>
<dbReference type="InterPro" id="IPR051319">
    <property type="entry name" value="Oligoribo/pAp-PDE_c-di-AMP_PDE"/>
</dbReference>
<gene>
    <name evidence="3" type="ORF">H9X81_05775</name>
</gene>
<dbReference type="Proteomes" id="UP000724149">
    <property type="component" value="Unassembled WGS sequence"/>
</dbReference>
<dbReference type="Pfam" id="PF01368">
    <property type="entry name" value="DHH"/>
    <property type="match status" value="1"/>
</dbReference>
<comment type="caution">
    <text evidence="3">The sequence shown here is derived from an EMBL/GenBank/DDBJ whole genome shotgun (WGS) entry which is preliminary data.</text>
</comment>
<dbReference type="SUPFAM" id="SSF64182">
    <property type="entry name" value="DHH phosphoesterases"/>
    <property type="match status" value="1"/>
</dbReference>
<feature type="domain" description="DDH" evidence="1">
    <location>
        <begin position="18"/>
        <end position="151"/>
    </location>
</feature>
<reference evidence="3 4" key="1">
    <citation type="journal article" date="2021" name="Sci. Rep.">
        <title>The distribution of antibiotic resistance genes in chicken gut microbiota commensals.</title>
        <authorList>
            <person name="Juricova H."/>
            <person name="Matiasovicova J."/>
            <person name="Kubasova T."/>
            <person name="Cejkova D."/>
            <person name="Rychlik I."/>
        </authorList>
    </citation>
    <scope>NUCLEOTIDE SEQUENCE [LARGE SCALE GENOMIC DNA]</scope>
    <source>
        <strain evidence="3 4">An564</strain>
    </source>
</reference>
<protein>
    <submittedName>
        <fullName evidence="3">Bifunctional oligoribonuclease/PAP phosphatase NrnA</fullName>
    </submittedName>
</protein>
<accession>A0ABS2GM91</accession>
<dbReference type="InterPro" id="IPR001667">
    <property type="entry name" value="DDH_dom"/>
</dbReference>